<dbReference type="PANTHER" id="PTHR27005:SF468">
    <property type="entry name" value="OS01G0310500 PROTEIN"/>
    <property type="match status" value="1"/>
</dbReference>
<proteinExistence type="predicted"/>
<evidence type="ECO:0000313" key="4">
    <source>
        <dbReference type="Proteomes" id="UP001396334"/>
    </source>
</evidence>
<reference evidence="3 4" key="1">
    <citation type="journal article" date="2024" name="G3 (Bethesda)">
        <title>Genome assembly of Hibiscus sabdariffa L. provides insights into metabolisms of medicinal natural products.</title>
        <authorList>
            <person name="Kim T."/>
        </authorList>
    </citation>
    <scope>NUCLEOTIDE SEQUENCE [LARGE SCALE GENOMIC DNA]</scope>
    <source>
        <strain evidence="3">TK-2024</strain>
        <tissue evidence="3">Old leaves</tissue>
    </source>
</reference>
<dbReference type="InterPro" id="IPR011009">
    <property type="entry name" value="Kinase-like_dom_sf"/>
</dbReference>
<dbReference type="Proteomes" id="UP001396334">
    <property type="component" value="Unassembled WGS sequence"/>
</dbReference>
<evidence type="ECO:0000256" key="2">
    <source>
        <dbReference type="ARBA" id="ARBA00022840"/>
    </source>
</evidence>
<name>A0ABR2SEH4_9ROSI</name>
<gene>
    <name evidence="3" type="ORF">V6N11_003835</name>
</gene>
<dbReference type="EMBL" id="JBBPBN010000015">
    <property type="protein sequence ID" value="KAK9023625.1"/>
    <property type="molecule type" value="Genomic_DNA"/>
</dbReference>
<sequence>MCQNAKGDYTCLGPKGHHEMEEQMGLARHHSIDSRQHFFVLGIQEQELSRRDTSTETAVIFSAELEKAINNYSESRSIGRAGYGTVYKGTLSDERIAI</sequence>
<keyword evidence="4" id="KW-1185">Reference proteome</keyword>
<protein>
    <submittedName>
        <fullName evidence="3">Uncharacterized protein</fullName>
    </submittedName>
</protein>
<dbReference type="Gene3D" id="3.30.200.20">
    <property type="entry name" value="Phosphorylase Kinase, domain 1"/>
    <property type="match status" value="1"/>
</dbReference>
<evidence type="ECO:0000313" key="3">
    <source>
        <dbReference type="EMBL" id="KAK9023625.1"/>
    </source>
</evidence>
<keyword evidence="1" id="KW-0547">Nucleotide-binding</keyword>
<keyword evidence="2" id="KW-0067">ATP-binding</keyword>
<accession>A0ABR2SEH4</accession>
<organism evidence="3 4">
    <name type="scientific">Hibiscus sabdariffa</name>
    <name type="common">roselle</name>
    <dbReference type="NCBI Taxonomy" id="183260"/>
    <lineage>
        <taxon>Eukaryota</taxon>
        <taxon>Viridiplantae</taxon>
        <taxon>Streptophyta</taxon>
        <taxon>Embryophyta</taxon>
        <taxon>Tracheophyta</taxon>
        <taxon>Spermatophyta</taxon>
        <taxon>Magnoliopsida</taxon>
        <taxon>eudicotyledons</taxon>
        <taxon>Gunneridae</taxon>
        <taxon>Pentapetalae</taxon>
        <taxon>rosids</taxon>
        <taxon>malvids</taxon>
        <taxon>Malvales</taxon>
        <taxon>Malvaceae</taxon>
        <taxon>Malvoideae</taxon>
        <taxon>Hibiscus</taxon>
    </lineage>
</organism>
<evidence type="ECO:0000256" key="1">
    <source>
        <dbReference type="ARBA" id="ARBA00022741"/>
    </source>
</evidence>
<dbReference type="PANTHER" id="PTHR27005">
    <property type="entry name" value="WALL-ASSOCIATED RECEPTOR KINASE-LIKE 21"/>
    <property type="match status" value="1"/>
</dbReference>
<dbReference type="InterPro" id="IPR045274">
    <property type="entry name" value="WAK-like"/>
</dbReference>
<comment type="caution">
    <text evidence="3">The sequence shown here is derived from an EMBL/GenBank/DDBJ whole genome shotgun (WGS) entry which is preliminary data.</text>
</comment>
<dbReference type="SUPFAM" id="SSF56112">
    <property type="entry name" value="Protein kinase-like (PK-like)"/>
    <property type="match status" value="1"/>
</dbReference>